<reference evidence="5" key="1">
    <citation type="journal article" date="2019" name="Int. J. Syst. Evol. Microbiol.">
        <title>The Global Catalogue of Microorganisms (GCM) 10K type strain sequencing project: providing services to taxonomists for standard genome sequencing and annotation.</title>
        <authorList>
            <consortium name="The Broad Institute Genomics Platform"/>
            <consortium name="The Broad Institute Genome Sequencing Center for Infectious Disease"/>
            <person name="Wu L."/>
            <person name="Ma J."/>
        </authorList>
    </citation>
    <scope>NUCLEOTIDE SEQUENCE [LARGE SCALE GENOMIC DNA]</scope>
    <source>
        <strain evidence="5">NBRC 15640</strain>
    </source>
</reference>
<dbReference type="InterPro" id="IPR051466">
    <property type="entry name" value="D-amino_acid_metab_enzyme"/>
</dbReference>
<dbReference type="Proteomes" id="UP001156690">
    <property type="component" value="Unassembled WGS sequence"/>
</dbReference>
<dbReference type="CDD" id="cd06818">
    <property type="entry name" value="PLPDE_III_cryptic_DSD"/>
    <property type="match status" value="1"/>
</dbReference>
<keyword evidence="2" id="KW-0456">Lyase</keyword>
<dbReference type="InterPro" id="IPR026956">
    <property type="entry name" value="D-ser_dehydrat-like_dom"/>
</dbReference>
<dbReference type="Gene3D" id="3.20.20.10">
    <property type="entry name" value="Alanine racemase"/>
    <property type="match status" value="1"/>
</dbReference>
<dbReference type="Pfam" id="PF14031">
    <property type="entry name" value="D-ser_dehydrat"/>
    <property type="match status" value="1"/>
</dbReference>
<evidence type="ECO:0000313" key="4">
    <source>
        <dbReference type="EMBL" id="GLQ73421.1"/>
    </source>
</evidence>
<dbReference type="AlphaFoldDB" id="A0AAV5NS09"/>
<accession>A0AAV5NS09</accession>
<evidence type="ECO:0000256" key="2">
    <source>
        <dbReference type="ARBA" id="ARBA00023239"/>
    </source>
</evidence>
<evidence type="ECO:0000256" key="1">
    <source>
        <dbReference type="ARBA" id="ARBA00005323"/>
    </source>
</evidence>
<evidence type="ECO:0000313" key="5">
    <source>
        <dbReference type="Proteomes" id="UP001156690"/>
    </source>
</evidence>
<sequence>MKSVTHYQNKFEAVGSKGVWAENNSKGQYSLINEEIMLPAAVIKQSAIQSNLQWMQNFADQHGVKLAPHGKTTMTPDLFQQQLEAGAWGITVANIQQAWVAYEAGAKRILLANQLVGKANMARASQLLSQNDVEFFCCVDSQENVEQLSRFFQERQQVINLLIEYGMAGGRCGVRHPEAMQNMAMMIRNLPGVDLHGIEFYEGAIPKCEDSERRIRYFIGSAVELTLSFKQQGLIKRQCPILTGAGSAWYDVVAECFTNQSRLTTIIRPGCYLIHDKGIYQDAQQTVMERSQRDNSVACHMGGDLTSSLELWAYVLSIPEPGKAIIGMGKRDVAFDAGLPIPERVYRNGDAISIEGLTATDIMDQHTFLAIPENSELTVGDIVVFSTSHPCLTFDKWRYICVCDNDYQVTHLVETHF</sequence>
<protein>
    <recommendedName>
        <fullName evidence="3">D-serine dehydratase-like domain-containing protein</fullName>
    </recommendedName>
</protein>
<dbReference type="PANTHER" id="PTHR28004">
    <property type="entry name" value="ZGC:162816-RELATED"/>
    <property type="match status" value="1"/>
</dbReference>
<dbReference type="SUPFAM" id="SSF51419">
    <property type="entry name" value="PLP-binding barrel"/>
    <property type="match status" value="1"/>
</dbReference>
<gene>
    <name evidence="4" type="ORF">GCM10007932_27810</name>
</gene>
<proteinExistence type="inferred from homology"/>
<dbReference type="RefSeq" id="WP_126609616.1">
    <property type="nucleotide sequence ID" value="NZ_AP025144.1"/>
</dbReference>
<keyword evidence="5" id="KW-1185">Reference proteome</keyword>
<comment type="similarity">
    <text evidence="1">Belongs to the DSD1 family.</text>
</comment>
<dbReference type="GO" id="GO:0016829">
    <property type="term" value="F:lyase activity"/>
    <property type="evidence" value="ECO:0007669"/>
    <property type="project" value="UniProtKB-KW"/>
</dbReference>
<feature type="domain" description="D-serine dehydratase-like" evidence="3">
    <location>
        <begin position="308"/>
        <end position="404"/>
    </location>
</feature>
<dbReference type="PANTHER" id="PTHR28004:SF8">
    <property type="entry name" value="D-SERINE DEAMINASE"/>
    <property type="match status" value="1"/>
</dbReference>
<name>A0AAV5NS09_9VIBR</name>
<dbReference type="Pfam" id="PF01168">
    <property type="entry name" value="Ala_racemase_N"/>
    <property type="match status" value="1"/>
</dbReference>
<dbReference type="InterPro" id="IPR029066">
    <property type="entry name" value="PLP-binding_barrel"/>
</dbReference>
<evidence type="ECO:0000259" key="3">
    <source>
        <dbReference type="SMART" id="SM01119"/>
    </source>
</evidence>
<organism evidence="4 5">
    <name type="scientific">Vibrio penaeicida</name>
    <dbReference type="NCBI Taxonomy" id="104609"/>
    <lineage>
        <taxon>Bacteria</taxon>
        <taxon>Pseudomonadati</taxon>
        <taxon>Pseudomonadota</taxon>
        <taxon>Gammaproteobacteria</taxon>
        <taxon>Vibrionales</taxon>
        <taxon>Vibrionaceae</taxon>
        <taxon>Vibrio</taxon>
    </lineage>
</organism>
<dbReference type="EMBL" id="BSNX01000030">
    <property type="protein sequence ID" value="GLQ73421.1"/>
    <property type="molecule type" value="Genomic_DNA"/>
</dbReference>
<dbReference type="InterPro" id="IPR001608">
    <property type="entry name" value="Ala_racemase_N"/>
</dbReference>
<dbReference type="InterPro" id="IPR042208">
    <property type="entry name" value="D-ser_dehydrat-like_sf"/>
</dbReference>
<dbReference type="Gene3D" id="2.40.37.20">
    <property type="entry name" value="D-serine dehydratase-like domain"/>
    <property type="match status" value="1"/>
</dbReference>
<comment type="caution">
    <text evidence="4">The sequence shown here is derived from an EMBL/GenBank/DDBJ whole genome shotgun (WGS) entry which is preliminary data.</text>
</comment>
<dbReference type="SMART" id="SM01119">
    <property type="entry name" value="D-ser_dehydrat"/>
    <property type="match status" value="1"/>
</dbReference>